<evidence type="ECO:0000256" key="4">
    <source>
        <dbReference type="ARBA" id="ARBA00023143"/>
    </source>
</evidence>
<dbReference type="NCBIfam" id="TIGR02550">
    <property type="entry name" value="flagell_flgL"/>
    <property type="match status" value="1"/>
</dbReference>
<keyword evidence="4" id="KW-0975">Bacterial flagellum</keyword>
<dbReference type="PANTHER" id="PTHR42792:SF1">
    <property type="entry name" value="FLAGELLAR HOOK-ASSOCIATED PROTEIN 3"/>
    <property type="match status" value="1"/>
</dbReference>
<name>A0A1G7D294_9BURK</name>
<dbReference type="AlphaFoldDB" id="A0A1G7D294"/>
<dbReference type="InterPro" id="IPR013384">
    <property type="entry name" value="Flagell_FlgL"/>
</dbReference>
<dbReference type="InterPro" id="IPR001029">
    <property type="entry name" value="Flagellin_N"/>
</dbReference>
<evidence type="ECO:0000313" key="9">
    <source>
        <dbReference type="Proteomes" id="UP000198781"/>
    </source>
</evidence>
<evidence type="ECO:0000259" key="7">
    <source>
        <dbReference type="Pfam" id="PF00669"/>
    </source>
</evidence>
<gene>
    <name evidence="8" type="ORF">SAMN05192589_1186</name>
</gene>
<dbReference type="Gene3D" id="1.20.1330.10">
    <property type="entry name" value="f41 fragment of flagellin, N-terminal domain"/>
    <property type="match status" value="2"/>
</dbReference>
<evidence type="ECO:0000256" key="5">
    <source>
        <dbReference type="SAM" id="Coils"/>
    </source>
</evidence>
<reference evidence="8 9" key="1">
    <citation type="submission" date="2016-10" db="EMBL/GenBank/DDBJ databases">
        <authorList>
            <person name="de Groot N.N."/>
        </authorList>
    </citation>
    <scope>NUCLEOTIDE SEQUENCE [LARGE SCALE GENOMIC DNA]</scope>
    <source>
        <strain evidence="8 9">DSM 16619</strain>
    </source>
</reference>
<dbReference type="GO" id="GO:0009424">
    <property type="term" value="C:bacterial-type flagellum hook"/>
    <property type="evidence" value="ECO:0007669"/>
    <property type="project" value="InterPro"/>
</dbReference>
<dbReference type="InterPro" id="IPR001492">
    <property type="entry name" value="Flagellin"/>
</dbReference>
<dbReference type="EMBL" id="FMZC01000018">
    <property type="protein sequence ID" value="SDE45804.1"/>
    <property type="molecule type" value="Genomic_DNA"/>
</dbReference>
<accession>A0A1G7D294</accession>
<evidence type="ECO:0000313" key="8">
    <source>
        <dbReference type="EMBL" id="SDE45804.1"/>
    </source>
</evidence>
<keyword evidence="8" id="KW-0966">Cell projection</keyword>
<feature type="region of interest" description="Disordered" evidence="6">
    <location>
        <begin position="154"/>
        <end position="176"/>
    </location>
</feature>
<dbReference type="Proteomes" id="UP000198781">
    <property type="component" value="Unassembled WGS sequence"/>
</dbReference>
<sequence>MANFYRTSTANMYDNALRNLGTRQTALSNLQENLTSGKRVVRASDDPVAAAQAERAMTRLSRVQTDQRALENQRNSIAQAESTMGEAVDLVQEARQLIVSAGNGSLTPNDRKTIANQLQGLREQLSAMVNRKDSNGMPLLGALGSALTPFLGPQSGSPDYTFSGQPGQGSGTDNSLPLSLDGESAFMFVPQRDGAYNAAVTTSSTDHLLTTDGIKPTDTSLITGNNYQIVFSGVGPGATAGTTTATYTITNTTTGVSSAPVTVPDFPSDKPVSIGVTGIPGMSFNITGTPVKKVDGTFSLSPANGDSISLKPSASIFSTLDSAIRDIGGATTSGAASQAVGQALNNIDIGMERMHNMRGYAGELLNRADRITGDQDKRAVQLEADRSRAEDLDMIKGISDFQNNQVGYEAALKSYAQVQKLSLFNYIG</sequence>
<keyword evidence="5" id="KW-0175">Coiled coil</keyword>
<proteinExistence type="inferred from homology"/>
<dbReference type="RefSeq" id="WP_092745650.1">
    <property type="nucleotide sequence ID" value="NZ_FMZC01000018.1"/>
</dbReference>
<dbReference type="SUPFAM" id="SSF64518">
    <property type="entry name" value="Phase 1 flagellin"/>
    <property type="match status" value="1"/>
</dbReference>
<evidence type="ECO:0000256" key="3">
    <source>
        <dbReference type="ARBA" id="ARBA00005709"/>
    </source>
</evidence>
<feature type="domain" description="Flagellin N-terminal" evidence="7">
    <location>
        <begin position="8"/>
        <end position="140"/>
    </location>
</feature>
<keyword evidence="8" id="KW-0282">Flagellum</keyword>
<keyword evidence="8" id="KW-0969">Cilium</keyword>
<dbReference type="GO" id="GO:0005198">
    <property type="term" value="F:structural molecule activity"/>
    <property type="evidence" value="ECO:0007669"/>
    <property type="project" value="InterPro"/>
</dbReference>
<keyword evidence="9" id="KW-1185">Reference proteome</keyword>
<evidence type="ECO:0000256" key="2">
    <source>
        <dbReference type="ARBA" id="ARBA00004613"/>
    </source>
</evidence>
<comment type="subcellular location">
    <subcellularLocation>
        <location evidence="1">Bacterial flagellum</location>
    </subcellularLocation>
    <subcellularLocation>
        <location evidence="2">Secreted</location>
    </subcellularLocation>
</comment>
<protein>
    <submittedName>
        <fullName evidence="8">Flagellar hook-associated protein 3 FlgL</fullName>
    </submittedName>
</protein>
<dbReference type="GO" id="GO:0071973">
    <property type="term" value="P:bacterial-type flagellum-dependent cell motility"/>
    <property type="evidence" value="ECO:0007669"/>
    <property type="project" value="InterPro"/>
</dbReference>
<organism evidence="8 9">
    <name type="scientific">Paracidovorax valerianellae</name>
    <dbReference type="NCBI Taxonomy" id="187868"/>
    <lineage>
        <taxon>Bacteria</taxon>
        <taxon>Pseudomonadati</taxon>
        <taxon>Pseudomonadota</taxon>
        <taxon>Betaproteobacteria</taxon>
        <taxon>Burkholderiales</taxon>
        <taxon>Comamonadaceae</taxon>
        <taxon>Paracidovorax</taxon>
    </lineage>
</organism>
<feature type="coiled-coil region" evidence="5">
    <location>
        <begin position="53"/>
        <end position="83"/>
    </location>
</feature>
<dbReference type="GO" id="GO:0005576">
    <property type="term" value="C:extracellular region"/>
    <property type="evidence" value="ECO:0007669"/>
    <property type="project" value="UniProtKB-SubCell"/>
</dbReference>
<dbReference type="PANTHER" id="PTHR42792">
    <property type="entry name" value="FLAGELLIN"/>
    <property type="match status" value="1"/>
</dbReference>
<comment type="similarity">
    <text evidence="3">Belongs to the bacterial flagellin family.</text>
</comment>
<dbReference type="OrthoDB" id="9768249at2"/>
<evidence type="ECO:0000256" key="6">
    <source>
        <dbReference type="SAM" id="MobiDB-lite"/>
    </source>
</evidence>
<dbReference type="Pfam" id="PF00669">
    <property type="entry name" value="Flagellin_N"/>
    <property type="match status" value="1"/>
</dbReference>
<dbReference type="STRING" id="187868.SAMN05192589_1186"/>
<evidence type="ECO:0000256" key="1">
    <source>
        <dbReference type="ARBA" id="ARBA00004365"/>
    </source>
</evidence>